<name>A0A164F6M8_9CRUS</name>
<feature type="non-terminal residue" evidence="1">
    <location>
        <position position="56"/>
    </location>
</feature>
<reference evidence="1 2" key="1">
    <citation type="submission" date="2016-03" db="EMBL/GenBank/DDBJ databases">
        <title>EvidentialGene: Evidence-directed Construction of Genes on Genomes.</title>
        <authorList>
            <person name="Gilbert D.G."/>
            <person name="Choi J.-H."/>
            <person name="Mockaitis K."/>
            <person name="Colbourne J."/>
            <person name="Pfrender M."/>
        </authorList>
    </citation>
    <scope>NUCLEOTIDE SEQUENCE [LARGE SCALE GENOMIC DNA]</scope>
    <source>
        <strain evidence="1 2">Xinb3</strain>
        <tissue evidence="1">Complete organism</tissue>
    </source>
</reference>
<accession>A0A164F6M8</accession>
<dbReference type="Proteomes" id="UP000076858">
    <property type="component" value="Unassembled WGS sequence"/>
</dbReference>
<gene>
    <name evidence="1" type="ORF">APZ42_007626</name>
</gene>
<organism evidence="1 2">
    <name type="scientific">Daphnia magna</name>
    <dbReference type="NCBI Taxonomy" id="35525"/>
    <lineage>
        <taxon>Eukaryota</taxon>
        <taxon>Metazoa</taxon>
        <taxon>Ecdysozoa</taxon>
        <taxon>Arthropoda</taxon>
        <taxon>Crustacea</taxon>
        <taxon>Branchiopoda</taxon>
        <taxon>Diplostraca</taxon>
        <taxon>Cladocera</taxon>
        <taxon>Anomopoda</taxon>
        <taxon>Daphniidae</taxon>
        <taxon>Daphnia</taxon>
    </lineage>
</organism>
<keyword evidence="2" id="KW-1185">Reference proteome</keyword>
<proteinExistence type="predicted"/>
<protein>
    <submittedName>
        <fullName evidence="1">Uncharacterized protein</fullName>
    </submittedName>
</protein>
<evidence type="ECO:0000313" key="1">
    <source>
        <dbReference type="EMBL" id="KZR97477.1"/>
    </source>
</evidence>
<comment type="caution">
    <text evidence="1">The sequence shown here is derived from an EMBL/GenBank/DDBJ whole genome shotgun (WGS) entry which is preliminary data.</text>
</comment>
<dbReference type="AlphaFoldDB" id="A0A164F6M8"/>
<dbReference type="EMBL" id="LRGB01021264">
    <property type="protein sequence ID" value="KZR97477.1"/>
    <property type="molecule type" value="Genomic_DNA"/>
</dbReference>
<evidence type="ECO:0000313" key="2">
    <source>
        <dbReference type="Proteomes" id="UP000076858"/>
    </source>
</evidence>
<sequence length="56" mass="6326">MLKKPRMVIAITQEGNEIQTPTEEVTKRLATLKMRVERIQDEASIENASLVTQSQA</sequence>